<dbReference type="GO" id="GO:0005524">
    <property type="term" value="F:ATP binding"/>
    <property type="evidence" value="ECO:0007669"/>
    <property type="project" value="UniProtKB-KW"/>
</dbReference>
<evidence type="ECO:0000256" key="3">
    <source>
        <dbReference type="ARBA" id="ARBA00022448"/>
    </source>
</evidence>
<evidence type="ECO:0000256" key="15">
    <source>
        <dbReference type="SAM" id="Phobius"/>
    </source>
</evidence>
<dbReference type="Pfam" id="PF00664">
    <property type="entry name" value="ABC_membrane"/>
    <property type="match status" value="1"/>
</dbReference>
<evidence type="ECO:0000256" key="4">
    <source>
        <dbReference type="ARBA" id="ARBA00022692"/>
    </source>
</evidence>
<feature type="transmembrane region" description="Helical" evidence="15">
    <location>
        <begin position="235"/>
        <end position="251"/>
    </location>
</feature>
<dbReference type="FunFam" id="1.20.1560.10:FF:000004">
    <property type="entry name" value="ATP-binding cassette sub-family B member 7"/>
    <property type="match status" value="1"/>
</dbReference>
<dbReference type="InterPro" id="IPR039421">
    <property type="entry name" value="Type_1_exporter"/>
</dbReference>
<dbReference type="GO" id="GO:0016887">
    <property type="term" value="F:ATP hydrolysis activity"/>
    <property type="evidence" value="ECO:0007669"/>
    <property type="project" value="InterPro"/>
</dbReference>
<evidence type="ECO:0000256" key="8">
    <source>
        <dbReference type="ARBA" id="ARBA00022967"/>
    </source>
</evidence>
<evidence type="ECO:0000259" key="16">
    <source>
        <dbReference type="PROSITE" id="PS50893"/>
    </source>
</evidence>
<evidence type="ECO:0000256" key="6">
    <source>
        <dbReference type="ARBA" id="ARBA00022792"/>
    </source>
</evidence>
<dbReference type="InterPro" id="IPR003439">
    <property type="entry name" value="ABC_transporter-like_ATP-bd"/>
</dbReference>
<keyword evidence="9 15" id="KW-1133">Transmembrane helix</keyword>
<dbReference type="Gene3D" id="3.40.50.300">
    <property type="entry name" value="P-loop containing nucleotide triphosphate hydrolases"/>
    <property type="match status" value="1"/>
</dbReference>
<comment type="caution">
    <text evidence="18">The sequence shown here is derived from an EMBL/GenBank/DDBJ whole genome shotgun (WGS) entry which is preliminary data.</text>
</comment>
<feature type="transmembrane region" description="Helical" evidence="15">
    <location>
        <begin position="209"/>
        <end position="229"/>
    </location>
</feature>
<keyword evidence="4 15" id="KW-0812">Transmembrane</keyword>
<comment type="similarity">
    <text evidence="11">Belongs to the ABC transporter superfamily. ABCB family. Heavy Metal importer (TC 3.A.1.210) subfamily.</text>
</comment>
<dbReference type="GO" id="GO:0140466">
    <property type="term" value="P:iron-sulfur cluster export from the mitochondrion"/>
    <property type="evidence" value="ECO:0007669"/>
    <property type="project" value="UniProtKB-ARBA"/>
</dbReference>
<evidence type="ECO:0000256" key="14">
    <source>
        <dbReference type="SAM" id="MobiDB-lite"/>
    </source>
</evidence>
<accession>A0AAD7J7A6</accession>
<keyword evidence="18" id="KW-0378">Hydrolase</keyword>
<evidence type="ECO:0000256" key="10">
    <source>
        <dbReference type="ARBA" id="ARBA00023136"/>
    </source>
</evidence>
<evidence type="ECO:0000313" key="19">
    <source>
        <dbReference type="Proteomes" id="UP001215280"/>
    </source>
</evidence>
<keyword evidence="3" id="KW-0813">Transport</keyword>
<dbReference type="InterPro" id="IPR036640">
    <property type="entry name" value="ABC1_TM_sf"/>
</dbReference>
<dbReference type="Proteomes" id="UP001215280">
    <property type="component" value="Unassembled WGS sequence"/>
</dbReference>
<feature type="region of interest" description="Disordered" evidence="14">
    <location>
        <begin position="29"/>
        <end position="51"/>
    </location>
</feature>
<evidence type="ECO:0000256" key="11">
    <source>
        <dbReference type="ARBA" id="ARBA00024363"/>
    </source>
</evidence>
<dbReference type="PANTHER" id="PTHR24221">
    <property type="entry name" value="ATP-BINDING CASSETTE SUB-FAMILY B"/>
    <property type="match status" value="1"/>
</dbReference>
<evidence type="ECO:0000256" key="12">
    <source>
        <dbReference type="ARBA" id="ARBA00039906"/>
    </source>
</evidence>
<dbReference type="FunFam" id="3.40.50.300:FF:000186">
    <property type="entry name" value="ATP-binding cassette sub-family B member 7, mitochondrial"/>
    <property type="match status" value="1"/>
</dbReference>
<dbReference type="SUPFAM" id="SSF52540">
    <property type="entry name" value="P-loop containing nucleoside triphosphate hydrolases"/>
    <property type="match status" value="1"/>
</dbReference>
<keyword evidence="6" id="KW-0999">Mitochondrion inner membrane</keyword>
<comment type="subunit">
    <text evidence="2">Homodimer.</text>
</comment>
<feature type="domain" description="ABC transporter" evidence="16">
    <location>
        <begin position="412"/>
        <end position="648"/>
    </location>
</feature>
<sequence length="656" mass="73374">MLSCIARVRGARPTRFPPFTPYVRVSRCTARPPSRPFQDLAAPPAKKPQPPPEIIHVTAKEQRKTDWRIVKTLVTHVWPKNDWKTRGTVIFGFGLLISSKLLNVQVPLIFKNIIDSLNMDIASTSTAWTIAGTLVLGYGAARIGSAVFSELLNAVFANIGQSAIRKVARDTFEHLLSLDLRFHLSRQTGGLTRAIDRGTKGITFLLQAMLFRIVPTALEISLVCGILTYKFGWDFAAITAITLAAYTWFTIRTTSWRTRFRREANQADNKAASSAVDSLINFEAVKHFNNEKYEIGQYDKHLKAYEKSSIKITTSLAFLNSGQTVIFSSALTMAMFLAAQGVVNGTMTVGDLVMVNQLIFQLSLPLNFLGTIYREMRQNLLDMEVLFKIREENPPPQDKPGALPLTLNRGSIRFENVSFGYHDDRPIFRNLSFSVPGGKKVAIVGPSGCGKSTVLRLLYRFYDPAGGRIYIDEQDIHEVQLESVRKAIGVVPQDTPLFHADIMHNVRYGRLDASDEEVRQAARKANVHETVMRLPEGYATQVGERGLMISGGEKQRLAVARVLLKDPPILFFDEATSALDAHTESELMYNINNILTDQARTSIFIAHRLRTVIEADLIIVLKEGEVAEQGTHEELLRKGGLYSSMWYQQMLAEEVA</sequence>
<keyword evidence="7" id="KW-0067">ATP-binding</keyword>
<keyword evidence="8" id="KW-1278">Translocase</keyword>
<feature type="transmembrane region" description="Helical" evidence="15">
    <location>
        <begin position="317"/>
        <end position="342"/>
    </location>
</feature>
<dbReference type="InterPro" id="IPR017871">
    <property type="entry name" value="ABC_transporter-like_CS"/>
</dbReference>
<evidence type="ECO:0000259" key="17">
    <source>
        <dbReference type="PROSITE" id="PS50929"/>
    </source>
</evidence>
<evidence type="ECO:0000256" key="9">
    <source>
        <dbReference type="ARBA" id="ARBA00022989"/>
    </source>
</evidence>
<gene>
    <name evidence="18" type="ORF">DFH07DRAFT_819024</name>
</gene>
<dbReference type="PANTHER" id="PTHR24221:SF402">
    <property type="entry name" value="IRON-SULFUR CLUSTERS TRANSPORTER ABCB7, MITOCHONDRIAL"/>
    <property type="match status" value="1"/>
</dbReference>
<evidence type="ECO:0000256" key="2">
    <source>
        <dbReference type="ARBA" id="ARBA00011738"/>
    </source>
</evidence>
<dbReference type="Pfam" id="PF00005">
    <property type="entry name" value="ABC_tran"/>
    <property type="match status" value="1"/>
</dbReference>
<evidence type="ECO:0000313" key="18">
    <source>
        <dbReference type="EMBL" id="KAJ7757687.1"/>
    </source>
</evidence>
<keyword evidence="10 15" id="KW-0472">Membrane</keyword>
<keyword evidence="5" id="KW-0547">Nucleotide-binding</keyword>
<dbReference type="InterPro" id="IPR011527">
    <property type="entry name" value="ABC1_TM_dom"/>
</dbReference>
<dbReference type="InterPro" id="IPR027417">
    <property type="entry name" value="P-loop_NTPase"/>
</dbReference>
<name>A0AAD7J7A6_9AGAR</name>
<dbReference type="InterPro" id="IPR003593">
    <property type="entry name" value="AAA+_ATPase"/>
</dbReference>
<evidence type="ECO:0000256" key="5">
    <source>
        <dbReference type="ARBA" id="ARBA00022741"/>
    </source>
</evidence>
<proteinExistence type="inferred from homology"/>
<evidence type="ECO:0000256" key="1">
    <source>
        <dbReference type="ARBA" id="ARBA00004448"/>
    </source>
</evidence>
<dbReference type="SMART" id="SM00382">
    <property type="entry name" value="AAA"/>
    <property type="match status" value="1"/>
</dbReference>
<dbReference type="SUPFAM" id="SSF90123">
    <property type="entry name" value="ABC transporter transmembrane region"/>
    <property type="match status" value="1"/>
</dbReference>
<dbReference type="PROSITE" id="PS50929">
    <property type="entry name" value="ABC_TM1F"/>
    <property type="match status" value="1"/>
</dbReference>
<evidence type="ECO:0000256" key="7">
    <source>
        <dbReference type="ARBA" id="ARBA00022840"/>
    </source>
</evidence>
<dbReference type="PROSITE" id="PS50893">
    <property type="entry name" value="ABC_TRANSPORTER_2"/>
    <property type="match status" value="1"/>
</dbReference>
<keyword evidence="6" id="KW-0496">Mitochondrion</keyword>
<dbReference type="GO" id="GO:0006879">
    <property type="term" value="P:intracellular iron ion homeostasis"/>
    <property type="evidence" value="ECO:0007669"/>
    <property type="project" value="TreeGrafter"/>
</dbReference>
<dbReference type="Gene3D" id="1.20.1560.10">
    <property type="entry name" value="ABC transporter type 1, transmembrane domain"/>
    <property type="match status" value="1"/>
</dbReference>
<reference evidence="18" key="1">
    <citation type="submission" date="2023-03" db="EMBL/GenBank/DDBJ databases">
        <title>Massive genome expansion in bonnet fungi (Mycena s.s.) driven by repeated elements and novel gene families across ecological guilds.</title>
        <authorList>
            <consortium name="Lawrence Berkeley National Laboratory"/>
            <person name="Harder C.B."/>
            <person name="Miyauchi S."/>
            <person name="Viragh M."/>
            <person name="Kuo A."/>
            <person name="Thoen E."/>
            <person name="Andreopoulos B."/>
            <person name="Lu D."/>
            <person name="Skrede I."/>
            <person name="Drula E."/>
            <person name="Henrissat B."/>
            <person name="Morin E."/>
            <person name="Kohler A."/>
            <person name="Barry K."/>
            <person name="LaButti K."/>
            <person name="Morin E."/>
            <person name="Salamov A."/>
            <person name="Lipzen A."/>
            <person name="Mereny Z."/>
            <person name="Hegedus B."/>
            <person name="Baldrian P."/>
            <person name="Stursova M."/>
            <person name="Weitz H."/>
            <person name="Taylor A."/>
            <person name="Grigoriev I.V."/>
            <person name="Nagy L.G."/>
            <person name="Martin F."/>
            <person name="Kauserud H."/>
        </authorList>
    </citation>
    <scope>NUCLEOTIDE SEQUENCE</scope>
    <source>
        <strain evidence="18">CBHHK188m</strain>
    </source>
</reference>
<dbReference type="AlphaFoldDB" id="A0AAD7J7A6"/>
<dbReference type="EMBL" id="JARJLG010000057">
    <property type="protein sequence ID" value="KAJ7757687.1"/>
    <property type="molecule type" value="Genomic_DNA"/>
</dbReference>
<evidence type="ECO:0000256" key="13">
    <source>
        <dbReference type="ARBA" id="ARBA00040792"/>
    </source>
</evidence>
<dbReference type="GO" id="GO:0140359">
    <property type="term" value="F:ABC-type transporter activity"/>
    <property type="evidence" value="ECO:0007669"/>
    <property type="project" value="InterPro"/>
</dbReference>
<dbReference type="GO" id="GO:0005743">
    <property type="term" value="C:mitochondrial inner membrane"/>
    <property type="evidence" value="ECO:0007669"/>
    <property type="project" value="UniProtKB-SubCell"/>
</dbReference>
<organism evidence="18 19">
    <name type="scientific">Mycena maculata</name>
    <dbReference type="NCBI Taxonomy" id="230809"/>
    <lineage>
        <taxon>Eukaryota</taxon>
        <taxon>Fungi</taxon>
        <taxon>Dikarya</taxon>
        <taxon>Basidiomycota</taxon>
        <taxon>Agaricomycotina</taxon>
        <taxon>Agaricomycetes</taxon>
        <taxon>Agaricomycetidae</taxon>
        <taxon>Agaricales</taxon>
        <taxon>Marasmiineae</taxon>
        <taxon>Mycenaceae</taxon>
        <taxon>Mycena</taxon>
    </lineage>
</organism>
<keyword evidence="19" id="KW-1185">Reference proteome</keyword>
<dbReference type="CDD" id="cd03253">
    <property type="entry name" value="ABCC_ATM1_transporter"/>
    <property type="match status" value="1"/>
</dbReference>
<feature type="domain" description="ABC transmembrane type-1" evidence="17">
    <location>
        <begin position="90"/>
        <end position="378"/>
    </location>
</feature>
<dbReference type="PROSITE" id="PS00211">
    <property type="entry name" value="ABC_TRANSPORTER_1"/>
    <property type="match status" value="1"/>
</dbReference>
<comment type="subcellular location">
    <subcellularLocation>
        <location evidence="1">Mitochondrion inner membrane</location>
        <topology evidence="1">Multi-pass membrane protein</topology>
    </subcellularLocation>
</comment>
<protein>
    <recommendedName>
        <fullName evidence="12">Iron-sulfur clusters transporter ATM1, mitochondrial</fullName>
    </recommendedName>
    <alternativeName>
        <fullName evidence="13">Iron-sulfur clusters transporter atm1, mitochondrial</fullName>
    </alternativeName>
</protein>
<dbReference type="CDD" id="cd18582">
    <property type="entry name" value="ABC_6TM_ATM1_ABCB7"/>
    <property type="match status" value="1"/>
</dbReference>